<organism evidence="2 3">
    <name type="scientific">Bordetella pseudohinzii</name>
    <dbReference type="NCBI Taxonomy" id="1331258"/>
    <lineage>
        <taxon>Bacteria</taxon>
        <taxon>Pseudomonadati</taxon>
        <taxon>Pseudomonadota</taxon>
        <taxon>Betaproteobacteria</taxon>
        <taxon>Burkholderiales</taxon>
        <taxon>Alcaligenaceae</taxon>
        <taxon>Bordetella</taxon>
    </lineage>
</organism>
<dbReference type="InterPro" id="IPR001584">
    <property type="entry name" value="Integrase_cat-core"/>
</dbReference>
<evidence type="ECO:0000313" key="2">
    <source>
        <dbReference type="EMBL" id="CUI32275.1"/>
    </source>
</evidence>
<accession>A0A0M7BZW5</accession>
<dbReference type="NCBIfam" id="NF033516">
    <property type="entry name" value="transpos_IS3"/>
    <property type="match status" value="1"/>
</dbReference>
<dbReference type="InterPro" id="IPR036397">
    <property type="entry name" value="RNaseH_sf"/>
</dbReference>
<protein>
    <submittedName>
        <fullName evidence="2">Integrase core domain</fullName>
    </submittedName>
</protein>
<dbReference type="SUPFAM" id="SSF53098">
    <property type="entry name" value="Ribonuclease H-like"/>
    <property type="match status" value="1"/>
</dbReference>
<proteinExistence type="predicted"/>
<dbReference type="PANTHER" id="PTHR47515">
    <property type="entry name" value="LOW CALCIUM RESPONSE LOCUS PROTEIN T"/>
    <property type="match status" value="1"/>
</dbReference>
<dbReference type="Pfam" id="PF13683">
    <property type="entry name" value="rve_3"/>
    <property type="match status" value="1"/>
</dbReference>
<dbReference type="AlphaFoldDB" id="A0A0M7BZW5"/>
<evidence type="ECO:0000259" key="1">
    <source>
        <dbReference type="PROSITE" id="PS50994"/>
    </source>
</evidence>
<gene>
    <name evidence="2" type="ORF">ERS370011_00133</name>
</gene>
<reference evidence="2 3" key="1">
    <citation type="submission" date="2015-09" db="EMBL/GenBank/DDBJ databases">
        <authorList>
            <person name="Jackson K.R."/>
            <person name="Lunt B.L."/>
            <person name="Fisher J.N.B."/>
            <person name="Gardner A.V."/>
            <person name="Bailey M.E."/>
            <person name="Deus L.M."/>
            <person name="Earl A.S."/>
            <person name="Gibby P.D."/>
            <person name="Hartmann K.A."/>
            <person name="Liu J.E."/>
            <person name="Manci A.M."/>
            <person name="Nielsen D.A."/>
            <person name="Solomon M.B."/>
            <person name="Breakwell D.P."/>
            <person name="Burnett S.H."/>
            <person name="Grose J.H."/>
        </authorList>
    </citation>
    <scope>NUCLEOTIDE SEQUENCE [LARGE SCALE GENOMIC DNA]</scope>
    <source>
        <strain evidence="2 3">2789STDY5608636</strain>
    </source>
</reference>
<dbReference type="Gene3D" id="3.30.420.10">
    <property type="entry name" value="Ribonuclease H-like superfamily/Ribonuclease H"/>
    <property type="match status" value="1"/>
</dbReference>
<dbReference type="PROSITE" id="PS50994">
    <property type="entry name" value="INTEGRASE"/>
    <property type="match status" value="1"/>
</dbReference>
<evidence type="ECO:0000313" key="3">
    <source>
        <dbReference type="Proteomes" id="UP000053096"/>
    </source>
</evidence>
<name>A0A0M7BZW5_9BORD</name>
<feature type="domain" description="Integrase catalytic" evidence="1">
    <location>
        <begin position="10"/>
        <end position="171"/>
    </location>
</feature>
<dbReference type="InterPro" id="IPR048020">
    <property type="entry name" value="Transpos_IS3"/>
</dbReference>
<dbReference type="GO" id="GO:0015074">
    <property type="term" value="P:DNA integration"/>
    <property type="evidence" value="ECO:0007669"/>
    <property type="project" value="InterPro"/>
</dbReference>
<dbReference type="Proteomes" id="UP000053096">
    <property type="component" value="Unassembled WGS sequence"/>
</dbReference>
<dbReference type="EMBL" id="CYTV01000001">
    <property type="protein sequence ID" value="CUI32275.1"/>
    <property type="molecule type" value="Genomic_DNA"/>
</dbReference>
<dbReference type="GO" id="GO:0003676">
    <property type="term" value="F:nucleic acid binding"/>
    <property type="evidence" value="ECO:0007669"/>
    <property type="project" value="InterPro"/>
</dbReference>
<dbReference type="PANTHER" id="PTHR47515:SF1">
    <property type="entry name" value="BLR2054 PROTEIN"/>
    <property type="match status" value="1"/>
</dbReference>
<dbReference type="InterPro" id="IPR012337">
    <property type="entry name" value="RNaseH-like_sf"/>
</dbReference>
<sequence length="179" mass="20677">MAVPRRERCVPRQPDEVWSLDFVADQLANGARLRVLTIVDVFTREALATEVGQRLRAEDVVGVLNRLVAQRQVPRFLFADNGSEFSGRLLDMWAYHYKVQIDFSRPGKPTDNSFIETFNGSFRDECLNLHWFESLAEAKREIEAWRQDYNETRPHMALNDLTPGEFARKYSLRQQAGGS</sequence>